<dbReference type="InterPro" id="IPR052769">
    <property type="entry name" value="TPR_domain_protein"/>
</dbReference>
<feature type="non-terminal residue" evidence="3">
    <location>
        <position position="1"/>
    </location>
</feature>
<feature type="repeat" description="TPR" evidence="1">
    <location>
        <begin position="43"/>
        <end position="76"/>
    </location>
</feature>
<protein>
    <submittedName>
        <fullName evidence="3">Uncharacterized protein</fullName>
    </submittedName>
</protein>
<dbReference type="InterPro" id="IPR011990">
    <property type="entry name" value="TPR-like_helical_dom_sf"/>
</dbReference>
<dbReference type="Gene3D" id="1.25.40.10">
    <property type="entry name" value="Tetratricopeptide repeat domain"/>
    <property type="match status" value="1"/>
</dbReference>
<proteinExistence type="predicted"/>
<dbReference type="PANTHER" id="PTHR46014:SF1">
    <property type="entry name" value="TETRATRICOPEPTIDE REPEAT PROTEIN 1"/>
    <property type="match status" value="1"/>
</dbReference>
<keyword evidence="4" id="KW-1185">Reference proteome</keyword>
<name>A0A4Q0A1D0_9FUNG</name>
<dbReference type="SUPFAM" id="SSF48452">
    <property type="entry name" value="TPR-like"/>
    <property type="match status" value="1"/>
</dbReference>
<evidence type="ECO:0000256" key="2">
    <source>
        <dbReference type="SAM" id="MobiDB-lite"/>
    </source>
</evidence>
<evidence type="ECO:0000313" key="4">
    <source>
        <dbReference type="Proteomes" id="UP000268162"/>
    </source>
</evidence>
<sequence length="186" mass="20618">LDEALEIKTLGNNLFKEGNYAGALNEYEEALRHCPSTEDLNMSHLYNNMAACHLKLDEYEHAVEACTDSLRHQPRSEKALYRRAKANEALATSSSLAAALKDYRVIADQPDVSSDTHSFCTRQVTTLPARISRTQEEEKDKLLGQLKNLGNSLLGKFGMSLDDFQTQQDPTTGATSVNLRSKPGSK</sequence>
<dbReference type="Proteomes" id="UP000268162">
    <property type="component" value="Unassembled WGS sequence"/>
</dbReference>
<accession>A0A4Q0A1D0</accession>
<dbReference type="SMART" id="SM00028">
    <property type="entry name" value="TPR"/>
    <property type="match status" value="2"/>
</dbReference>
<dbReference type="STRING" id="215637.A0A4Q0A1D0"/>
<organism evidence="3 4">
    <name type="scientific">Dimargaris cristalligena</name>
    <dbReference type="NCBI Taxonomy" id="215637"/>
    <lineage>
        <taxon>Eukaryota</taxon>
        <taxon>Fungi</taxon>
        <taxon>Fungi incertae sedis</taxon>
        <taxon>Zoopagomycota</taxon>
        <taxon>Kickxellomycotina</taxon>
        <taxon>Dimargaritomycetes</taxon>
        <taxon>Dimargaritales</taxon>
        <taxon>Dimargaritaceae</taxon>
        <taxon>Dimargaris</taxon>
    </lineage>
</organism>
<keyword evidence="1" id="KW-0802">TPR repeat</keyword>
<dbReference type="Pfam" id="PF13424">
    <property type="entry name" value="TPR_12"/>
    <property type="match status" value="1"/>
</dbReference>
<reference evidence="4" key="1">
    <citation type="journal article" date="2018" name="Nat. Microbiol.">
        <title>Leveraging single-cell genomics to expand the fungal tree of life.</title>
        <authorList>
            <person name="Ahrendt S.R."/>
            <person name="Quandt C.A."/>
            <person name="Ciobanu D."/>
            <person name="Clum A."/>
            <person name="Salamov A."/>
            <person name="Andreopoulos B."/>
            <person name="Cheng J.F."/>
            <person name="Woyke T."/>
            <person name="Pelin A."/>
            <person name="Henrissat B."/>
            <person name="Reynolds N.K."/>
            <person name="Benny G.L."/>
            <person name="Smith M.E."/>
            <person name="James T.Y."/>
            <person name="Grigoriev I.V."/>
        </authorList>
    </citation>
    <scope>NUCLEOTIDE SEQUENCE [LARGE SCALE GENOMIC DNA]</scope>
    <source>
        <strain evidence="4">RSA 468</strain>
    </source>
</reference>
<feature type="region of interest" description="Disordered" evidence="2">
    <location>
        <begin position="163"/>
        <end position="186"/>
    </location>
</feature>
<evidence type="ECO:0000313" key="3">
    <source>
        <dbReference type="EMBL" id="RKP39837.1"/>
    </source>
</evidence>
<dbReference type="EMBL" id="ML002241">
    <property type="protein sequence ID" value="RKP39837.1"/>
    <property type="molecule type" value="Genomic_DNA"/>
</dbReference>
<dbReference type="AlphaFoldDB" id="A0A4Q0A1D0"/>
<dbReference type="PROSITE" id="PS50005">
    <property type="entry name" value="TPR"/>
    <property type="match status" value="2"/>
</dbReference>
<dbReference type="PANTHER" id="PTHR46014">
    <property type="entry name" value="TETRATRICOPEPTIDE REPEAT PROTEIN 1"/>
    <property type="match status" value="1"/>
</dbReference>
<evidence type="ECO:0000256" key="1">
    <source>
        <dbReference type="PROSITE-ProRule" id="PRU00339"/>
    </source>
</evidence>
<feature type="compositionally biased region" description="Polar residues" evidence="2">
    <location>
        <begin position="163"/>
        <end position="179"/>
    </location>
</feature>
<gene>
    <name evidence="3" type="ORF">BJ085DRAFT_24001</name>
</gene>
<dbReference type="InterPro" id="IPR019734">
    <property type="entry name" value="TPR_rpt"/>
</dbReference>
<feature type="repeat" description="TPR" evidence="1">
    <location>
        <begin position="4"/>
        <end position="37"/>
    </location>
</feature>